<dbReference type="RefSeq" id="WP_121785238.1">
    <property type="nucleotide sequence ID" value="NZ_CP033073.1"/>
</dbReference>
<dbReference type="KEGG" id="sdd:D9753_00505"/>
<dbReference type="Proteomes" id="UP000268329">
    <property type="component" value="Chromosome"/>
</dbReference>
<accession>A0A3G2JD97</accession>
<gene>
    <name evidence="9" type="ORF">D9753_00505</name>
</gene>
<feature type="compositionally biased region" description="Basic residues" evidence="7">
    <location>
        <begin position="409"/>
        <end position="423"/>
    </location>
</feature>
<feature type="transmembrane region" description="Helical" evidence="8">
    <location>
        <begin position="289"/>
        <end position="307"/>
    </location>
</feature>
<protein>
    <submittedName>
        <fullName evidence="9">MFS transporter</fullName>
    </submittedName>
</protein>
<evidence type="ECO:0000313" key="9">
    <source>
        <dbReference type="EMBL" id="AYN37727.1"/>
    </source>
</evidence>
<dbReference type="AlphaFoldDB" id="A0A3G2JD97"/>
<proteinExistence type="predicted"/>
<evidence type="ECO:0000256" key="8">
    <source>
        <dbReference type="SAM" id="Phobius"/>
    </source>
</evidence>
<feature type="transmembrane region" description="Helical" evidence="8">
    <location>
        <begin position="45"/>
        <end position="73"/>
    </location>
</feature>
<comment type="subcellular location">
    <subcellularLocation>
        <location evidence="1">Cell membrane</location>
        <topology evidence="1">Multi-pass membrane protein</topology>
    </subcellularLocation>
</comment>
<keyword evidence="6 8" id="KW-0472">Membrane</keyword>
<keyword evidence="3" id="KW-1003">Cell membrane</keyword>
<dbReference type="PANTHER" id="PTHR23513:SF6">
    <property type="entry name" value="MAJOR FACILITATOR SUPERFAMILY ASSOCIATED DOMAIN-CONTAINING PROTEIN"/>
    <property type="match status" value="1"/>
</dbReference>
<evidence type="ECO:0000256" key="6">
    <source>
        <dbReference type="ARBA" id="ARBA00023136"/>
    </source>
</evidence>
<dbReference type="PANTHER" id="PTHR23513">
    <property type="entry name" value="INTEGRAL MEMBRANE EFFLUX PROTEIN-RELATED"/>
    <property type="match status" value="1"/>
</dbReference>
<evidence type="ECO:0000313" key="10">
    <source>
        <dbReference type="Proteomes" id="UP000268329"/>
    </source>
</evidence>
<evidence type="ECO:0000256" key="5">
    <source>
        <dbReference type="ARBA" id="ARBA00022989"/>
    </source>
</evidence>
<reference evidence="9 10" key="1">
    <citation type="submission" date="2018-10" db="EMBL/GenBank/DDBJ databases">
        <title>The genome of Streptomyces dangxiongensis Z022.</title>
        <authorList>
            <person name="Zhang B."/>
        </authorList>
    </citation>
    <scope>NUCLEOTIDE SEQUENCE [LARGE SCALE GENOMIC DNA]</scope>
    <source>
        <strain evidence="9 10">Z022</strain>
    </source>
</reference>
<dbReference type="EMBL" id="CP033073">
    <property type="protein sequence ID" value="AYN37727.1"/>
    <property type="molecule type" value="Genomic_DNA"/>
</dbReference>
<feature type="transmembrane region" description="Helical" evidence="8">
    <location>
        <begin position="313"/>
        <end position="332"/>
    </location>
</feature>
<dbReference type="SUPFAM" id="SSF103473">
    <property type="entry name" value="MFS general substrate transporter"/>
    <property type="match status" value="1"/>
</dbReference>
<keyword evidence="2" id="KW-0813">Transport</keyword>
<keyword evidence="10" id="KW-1185">Reference proteome</keyword>
<name>A0A3G2JD97_9ACTN</name>
<dbReference type="InterPro" id="IPR010290">
    <property type="entry name" value="TM_effector"/>
</dbReference>
<dbReference type="Gene3D" id="1.20.1250.20">
    <property type="entry name" value="MFS general substrate transporter like domains"/>
    <property type="match status" value="1"/>
</dbReference>
<feature type="transmembrane region" description="Helical" evidence="8">
    <location>
        <begin position="160"/>
        <end position="187"/>
    </location>
</feature>
<feature type="transmembrane region" description="Helical" evidence="8">
    <location>
        <begin position="259"/>
        <end position="277"/>
    </location>
</feature>
<dbReference type="GO" id="GO:0005886">
    <property type="term" value="C:plasma membrane"/>
    <property type="evidence" value="ECO:0007669"/>
    <property type="project" value="UniProtKB-SubCell"/>
</dbReference>
<dbReference type="CDD" id="cd06173">
    <property type="entry name" value="MFS_MefA_like"/>
    <property type="match status" value="1"/>
</dbReference>
<feature type="transmembrane region" description="Helical" evidence="8">
    <location>
        <begin position="225"/>
        <end position="247"/>
    </location>
</feature>
<keyword evidence="5 8" id="KW-1133">Transmembrane helix</keyword>
<dbReference type="OrthoDB" id="145388at2"/>
<keyword evidence="4 8" id="KW-0812">Transmembrane</keyword>
<feature type="transmembrane region" description="Helical" evidence="8">
    <location>
        <begin position="379"/>
        <end position="396"/>
    </location>
</feature>
<evidence type="ECO:0000256" key="7">
    <source>
        <dbReference type="SAM" id="MobiDB-lite"/>
    </source>
</evidence>
<evidence type="ECO:0000256" key="2">
    <source>
        <dbReference type="ARBA" id="ARBA00022448"/>
    </source>
</evidence>
<dbReference type="Pfam" id="PF05977">
    <property type="entry name" value="MFS_3"/>
    <property type="match status" value="1"/>
</dbReference>
<sequence length="423" mass="43092">MTSGRFAPGFRRLWAATFVSGLGDGSRLAALAVLAATLTDDPLEVALVTVAARVPWVLVGPFSGALSDLLPLWRTMWLCDVARAAVMALLVGLLLTGHASIPVLVGVSFVLSSIETLAENLAQAAVPEVTGTAPLETANSRIMGGQLVATEFLGAPLGTALFVLTAALPFAVDAVTFALAAVLVMTVRPAHASARERPEAARPGEVWRGAAEGARWLWRHRTLRTMCLLVGVLNFCIVAVMGIAVLYAVKILHITPGAYGTALVVIGAGGLAGVLLAPRCVAALGRGGTLKLAFGLCPVPFLIAGLASHPLLAGGGLPLVGASVSLATVVTTSVRQEVIPPLLFGRVNGAYRLIVNGLSPVGGFVGGVVAGAFGLRAPFLLSGAALTVAAVVALRGRFATGTGPPTGAARKKPAATRQNGRKA</sequence>
<feature type="region of interest" description="Disordered" evidence="7">
    <location>
        <begin position="402"/>
        <end position="423"/>
    </location>
</feature>
<evidence type="ECO:0000256" key="1">
    <source>
        <dbReference type="ARBA" id="ARBA00004651"/>
    </source>
</evidence>
<evidence type="ECO:0000256" key="3">
    <source>
        <dbReference type="ARBA" id="ARBA00022475"/>
    </source>
</evidence>
<organism evidence="9 10">
    <name type="scientific">Streptomyces dangxiongensis</name>
    <dbReference type="NCBI Taxonomy" id="1442032"/>
    <lineage>
        <taxon>Bacteria</taxon>
        <taxon>Bacillati</taxon>
        <taxon>Actinomycetota</taxon>
        <taxon>Actinomycetes</taxon>
        <taxon>Kitasatosporales</taxon>
        <taxon>Streptomycetaceae</taxon>
        <taxon>Streptomyces</taxon>
    </lineage>
</organism>
<feature type="transmembrane region" description="Helical" evidence="8">
    <location>
        <begin position="85"/>
        <end position="111"/>
    </location>
</feature>
<evidence type="ECO:0000256" key="4">
    <source>
        <dbReference type="ARBA" id="ARBA00022692"/>
    </source>
</evidence>
<dbReference type="InterPro" id="IPR036259">
    <property type="entry name" value="MFS_trans_sf"/>
</dbReference>
<feature type="transmembrane region" description="Helical" evidence="8">
    <location>
        <begin position="353"/>
        <end position="373"/>
    </location>
</feature>